<feature type="transmembrane region" description="Helical" evidence="1">
    <location>
        <begin position="26"/>
        <end position="54"/>
    </location>
</feature>
<dbReference type="STRING" id="1969733.B5V00_11510"/>
<protein>
    <submittedName>
        <fullName evidence="2">Uncharacterized protein</fullName>
    </submittedName>
</protein>
<dbReference type="Proteomes" id="UP000193136">
    <property type="component" value="Unassembled WGS sequence"/>
</dbReference>
<evidence type="ECO:0000256" key="1">
    <source>
        <dbReference type="SAM" id="Phobius"/>
    </source>
</evidence>
<keyword evidence="3" id="KW-1185">Reference proteome</keyword>
<dbReference type="EMBL" id="NAAD01000014">
    <property type="protein sequence ID" value="ORJ58721.1"/>
    <property type="molecule type" value="Genomic_DNA"/>
</dbReference>
<keyword evidence="1" id="KW-0812">Transmembrane</keyword>
<proteinExistence type="predicted"/>
<keyword evidence="1" id="KW-0472">Membrane</keyword>
<keyword evidence="1" id="KW-1133">Transmembrane helix</keyword>
<dbReference type="OrthoDB" id="9853753at2"/>
<accession>A0A1X0Y0K0</accession>
<comment type="caution">
    <text evidence="2">The sequence shown here is derived from an EMBL/GenBank/DDBJ whole genome shotgun (WGS) entry which is preliminary data.</text>
</comment>
<dbReference type="AlphaFoldDB" id="A0A1X0Y0K0"/>
<dbReference type="RefSeq" id="WP_085010950.1">
    <property type="nucleotide sequence ID" value="NZ_NAAD01000014.1"/>
</dbReference>
<organism evidence="2 3">
    <name type="scientific">Geothermobacter hydrogeniphilus</name>
    <dbReference type="NCBI Taxonomy" id="1969733"/>
    <lineage>
        <taxon>Bacteria</taxon>
        <taxon>Pseudomonadati</taxon>
        <taxon>Thermodesulfobacteriota</taxon>
        <taxon>Desulfuromonadia</taxon>
        <taxon>Desulfuromonadales</taxon>
        <taxon>Geothermobacteraceae</taxon>
        <taxon>Geothermobacter</taxon>
    </lineage>
</organism>
<sequence>MTALKSETMTHEAGISKVERNPVANLWLAALTIVLALFATCTLVLVAWPILAWIGANFNG</sequence>
<reference evidence="2 3" key="1">
    <citation type="submission" date="2017-03" db="EMBL/GenBank/DDBJ databases">
        <title>Genome sequence of Geothermobacter sp. EPR-M, Deep-Sea Iron Reducer.</title>
        <authorList>
            <person name="Tully B."/>
            <person name="Savalia P."/>
            <person name="Abuyen K."/>
            <person name="Baughan C."/>
            <person name="Romero E."/>
            <person name="Ronkowski C."/>
            <person name="Torres B."/>
            <person name="Tremblay J."/>
            <person name="Trujillo A."/>
            <person name="Tyler M."/>
            <person name="Perez-Rodriguez I."/>
            <person name="Amend J."/>
        </authorList>
    </citation>
    <scope>NUCLEOTIDE SEQUENCE [LARGE SCALE GENOMIC DNA]</scope>
    <source>
        <strain evidence="2 3">EPR-M</strain>
    </source>
</reference>
<name>A0A1X0Y0K0_9BACT</name>
<evidence type="ECO:0000313" key="2">
    <source>
        <dbReference type="EMBL" id="ORJ58721.1"/>
    </source>
</evidence>
<gene>
    <name evidence="2" type="ORF">B5V00_11510</name>
</gene>
<evidence type="ECO:0000313" key="3">
    <source>
        <dbReference type="Proteomes" id="UP000193136"/>
    </source>
</evidence>